<accession>A0AAV1I952</accession>
<evidence type="ECO:0000313" key="1">
    <source>
        <dbReference type="EMBL" id="CAK0783886.1"/>
    </source>
</evidence>
<evidence type="ECO:0000313" key="2">
    <source>
        <dbReference type="Proteomes" id="UP001314263"/>
    </source>
</evidence>
<keyword evidence="2" id="KW-1185">Reference proteome</keyword>
<reference evidence="1 2" key="1">
    <citation type="submission" date="2023-10" db="EMBL/GenBank/DDBJ databases">
        <authorList>
            <person name="Maclean D."/>
            <person name="Macfadyen A."/>
        </authorList>
    </citation>
    <scope>NUCLEOTIDE SEQUENCE [LARGE SCALE GENOMIC DNA]</scope>
</reference>
<sequence length="68" mass="7570">MLSDVFRGASSYKCELKAVPNVQPCRAALRKGKPLQRPAKRLARPVCLLLVLQQDADGHLRLLEIEMG</sequence>
<proteinExistence type="predicted"/>
<dbReference type="AlphaFoldDB" id="A0AAV1I952"/>
<name>A0AAV1I952_9CHLO</name>
<gene>
    <name evidence="1" type="ORF">CVIRNUC_007086</name>
</gene>
<organism evidence="1 2">
    <name type="scientific">Coccomyxa viridis</name>
    <dbReference type="NCBI Taxonomy" id="1274662"/>
    <lineage>
        <taxon>Eukaryota</taxon>
        <taxon>Viridiplantae</taxon>
        <taxon>Chlorophyta</taxon>
        <taxon>core chlorophytes</taxon>
        <taxon>Trebouxiophyceae</taxon>
        <taxon>Trebouxiophyceae incertae sedis</taxon>
        <taxon>Coccomyxaceae</taxon>
        <taxon>Coccomyxa</taxon>
    </lineage>
</organism>
<dbReference type="EMBL" id="CAUYUE010000009">
    <property type="protein sequence ID" value="CAK0783886.1"/>
    <property type="molecule type" value="Genomic_DNA"/>
</dbReference>
<comment type="caution">
    <text evidence="1">The sequence shown here is derived from an EMBL/GenBank/DDBJ whole genome shotgun (WGS) entry which is preliminary data.</text>
</comment>
<protein>
    <submittedName>
        <fullName evidence="1">Uncharacterized protein</fullName>
    </submittedName>
</protein>
<dbReference type="Proteomes" id="UP001314263">
    <property type="component" value="Unassembled WGS sequence"/>
</dbReference>